<evidence type="ECO:0000256" key="5">
    <source>
        <dbReference type="PROSITE-ProRule" id="PRU00335"/>
    </source>
</evidence>
<dbReference type="InterPro" id="IPR001647">
    <property type="entry name" value="HTH_TetR"/>
</dbReference>
<dbReference type="InterPro" id="IPR004111">
    <property type="entry name" value="Repressor_TetR_C"/>
</dbReference>
<dbReference type="InterPro" id="IPR009057">
    <property type="entry name" value="Homeodomain-like_sf"/>
</dbReference>
<dbReference type="OrthoDB" id="3214072at2"/>
<keyword evidence="4" id="KW-0804">Transcription</keyword>
<dbReference type="Gene3D" id="1.10.357.10">
    <property type="entry name" value="Tetracycline Repressor, domain 2"/>
    <property type="match status" value="1"/>
</dbReference>
<feature type="region of interest" description="Disordered" evidence="6">
    <location>
        <begin position="1"/>
        <end position="22"/>
    </location>
</feature>
<dbReference type="InterPro" id="IPR050109">
    <property type="entry name" value="HTH-type_TetR-like_transc_reg"/>
</dbReference>
<evidence type="ECO:0000256" key="6">
    <source>
        <dbReference type="SAM" id="MobiDB-lite"/>
    </source>
</evidence>
<dbReference type="PANTHER" id="PTHR30055:SF151">
    <property type="entry name" value="TRANSCRIPTIONAL REGULATORY PROTEIN"/>
    <property type="match status" value="1"/>
</dbReference>
<dbReference type="SUPFAM" id="SSF46689">
    <property type="entry name" value="Homeodomain-like"/>
    <property type="match status" value="1"/>
</dbReference>
<dbReference type="Gene3D" id="1.10.10.60">
    <property type="entry name" value="Homeodomain-like"/>
    <property type="match status" value="1"/>
</dbReference>
<dbReference type="GO" id="GO:0000976">
    <property type="term" value="F:transcription cis-regulatory region binding"/>
    <property type="evidence" value="ECO:0007669"/>
    <property type="project" value="TreeGrafter"/>
</dbReference>
<dbReference type="SUPFAM" id="SSF48498">
    <property type="entry name" value="Tetracyclin repressor-like, C-terminal domain"/>
    <property type="match status" value="1"/>
</dbReference>
<reference evidence="8 9" key="1">
    <citation type="submission" date="2016-11" db="EMBL/GenBank/DDBJ databases">
        <authorList>
            <person name="Jaros S."/>
            <person name="Januszkiewicz K."/>
            <person name="Wedrychowicz H."/>
        </authorList>
    </citation>
    <scope>NUCLEOTIDE SEQUENCE [LARGE SCALE GENOMIC DNA]</scope>
    <source>
        <strain evidence="8 9">DSM 44523</strain>
    </source>
</reference>
<keyword evidence="1" id="KW-0678">Repressor</keyword>
<dbReference type="AlphaFoldDB" id="A0A1M5CX31"/>
<keyword evidence="9" id="KW-1185">Reference proteome</keyword>
<evidence type="ECO:0000256" key="2">
    <source>
        <dbReference type="ARBA" id="ARBA00023015"/>
    </source>
</evidence>
<dbReference type="GO" id="GO:0045892">
    <property type="term" value="P:negative regulation of DNA-templated transcription"/>
    <property type="evidence" value="ECO:0007669"/>
    <property type="project" value="InterPro"/>
</dbReference>
<dbReference type="GO" id="GO:0003700">
    <property type="term" value="F:DNA-binding transcription factor activity"/>
    <property type="evidence" value="ECO:0007669"/>
    <property type="project" value="TreeGrafter"/>
</dbReference>
<keyword evidence="3 5" id="KW-0238">DNA-binding</keyword>
<dbReference type="PROSITE" id="PS50977">
    <property type="entry name" value="HTH_TETR_2"/>
    <property type="match status" value="1"/>
</dbReference>
<dbReference type="InterPro" id="IPR036271">
    <property type="entry name" value="Tet_transcr_reg_TetR-rel_C_sf"/>
</dbReference>
<evidence type="ECO:0000259" key="7">
    <source>
        <dbReference type="PROSITE" id="PS50977"/>
    </source>
</evidence>
<evidence type="ECO:0000313" key="8">
    <source>
        <dbReference type="EMBL" id="SHF59234.1"/>
    </source>
</evidence>
<organism evidence="8 9">
    <name type="scientific">Streptoalloteichus hindustanus</name>
    <dbReference type="NCBI Taxonomy" id="2017"/>
    <lineage>
        <taxon>Bacteria</taxon>
        <taxon>Bacillati</taxon>
        <taxon>Actinomycetota</taxon>
        <taxon>Actinomycetes</taxon>
        <taxon>Pseudonocardiales</taxon>
        <taxon>Pseudonocardiaceae</taxon>
        <taxon>Streptoalloteichus</taxon>
    </lineage>
</organism>
<evidence type="ECO:0000256" key="1">
    <source>
        <dbReference type="ARBA" id="ARBA00022491"/>
    </source>
</evidence>
<protein>
    <submittedName>
        <fullName evidence="8">Transcriptional regulator, TetR family</fullName>
    </submittedName>
</protein>
<name>A0A1M5CX31_STRHI</name>
<keyword evidence="2" id="KW-0805">Transcription regulation</keyword>
<gene>
    <name evidence="8" type="ORF">SAMN05444320_104205</name>
</gene>
<dbReference type="RefSeq" id="WP_083959672.1">
    <property type="nucleotide sequence ID" value="NZ_FQVN01000004.1"/>
</dbReference>
<proteinExistence type="predicted"/>
<evidence type="ECO:0000313" key="9">
    <source>
        <dbReference type="Proteomes" id="UP000184501"/>
    </source>
</evidence>
<dbReference type="STRING" id="2017.SAMN05444320_104205"/>
<dbReference type="InterPro" id="IPR003012">
    <property type="entry name" value="Tet_transcr_reg_TetR"/>
</dbReference>
<dbReference type="PANTHER" id="PTHR30055">
    <property type="entry name" value="HTH-TYPE TRANSCRIPTIONAL REGULATOR RUTR"/>
    <property type="match status" value="1"/>
</dbReference>
<feature type="domain" description="HTH tetR-type" evidence="7">
    <location>
        <begin position="25"/>
        <end position="85"/>
    </location>
</feature>
<accession>A0A1M5CX31</accession>
<dbReference type="Pfam" id="PF02909">
    <property type="entry name" value="TetR_C_1"/>
    <property type="match status" value="1"/>
</dbReference>
<evidence type="ECO:0000256" key="4">
    <source>
        <dbReference type="ARBA" id="ARBA00023163"/>
    </source>
</evidence>
<dbReference type="Proteomes" id="UP000184501">
    <property type="component" value="Unassembled WGS sequence"/>
</dbReference>
<sequence length="220" mass="24222">MTKKQAETEKQAGVEKRTGEGRAARLDQDTVVRAAVELLNDKGLDAVSTRAVADRLGVRMNTVLWHVKTKTRLLELMADAVVGEIRLDDLPEAWDERARELARRHRRALLAHRDGAALVTGTYTPEPHTLRFANALVGALLDGDMPEREAAWTAWAVTYFTLGLTQEEQAAPQSPDDRLTRAVSAASHPALLRVLPHLDAASFDERFEHGLSALLAPGRP</sequence>
<dbReference type="PRINTS" id="PR00455">
    <property type="entry name" value="HTHTETR"/>
</dbReference>
<dbReference type="Pfam" id="PF00440">
    <property type="entry name" value="TetR_N"/>
    <property type="match status" value="1"/>
</dbReference>
<feature type="DNA-binding region" description="H-T-H motif" evidence="5">
    <location>
        <begin position="48"/>
        <end position="67"/>
    </location>
</feature>
<dbReference type="PRINTS" id="PR00400">
    <property type="entry name" value="TETREPRESSOR"/>
</dbReference>
<dbReference type="GO" id="GO:0046677">
    <property type="term" value="P:response to antibiotic"/>
    <property type="evidence" value="ECO:0007669"/>
    <property type="project" value="InterPro"/>
</dbReference>
<evidence type="ECO:0000256" key="3">
    <source>
        <dbReference type="ARBA" id="ARBA00023125"/>
    </source>
</evidence>
<dbReference type="EMBL" id="FQVN01000004">
    <property type="protein sequence ID" value="SHF59234.1"/>
    <property type="molecule type" value="Genomic_DNA"/>
</dbReference>